<protein>
    <submittedName>
        <fullName evidence="4">GLOBIN domain-containing protein</fullName>
    </submittedName>
</protein>
<dbReference type="Gene3D" id="1.10.490.10">
    <property type="entry name" value="Globins"/>
    <property type="match status" value="1"/>
</dbReference>
<evidence type="ECO:0000259" key="2">
    <source>
        <dbReference type="PROSITE" id="PS01033"/>
    </source>
</evidence>
<feature type="region of interest" description="Disordered" evidence="1">
    <location>
        <begin position="119"/>
        <end position="140"/>
    </location>
</feature>
<keyword evidence="3" id="KW-1185">Reference proteome</keyword>
<dbReference type="InterPro" id="IPR012292">
    <property type="entry name" value="Globin/Proto"/>
</dbReference>
<dbReference type="InterPro" id="IPR044399">
    <property type="entry name" value="Mb-like_M"/>
</dbReference>
<dbReference type="WBParaSite" id="Hba_12000">
    <property type="protein sequence ID" value="Hba_12000"/>
    <property type="gene ID" value="Hba_12000"/>
</dbReference>
<feature type="domain" description="Globin" evidence="2">
    <location>
        <begin position="1"/>
        <end position="117"/>
    </location>
</feature>
<organism evidence="3 4">
    <name type="scientific">Heterorhabditis bacteriophora</name>
    <name type="common">Entomopathogenic nematode worm</name>
    <dbReference type="NCBI Taxonomy" id="37862"/>
    <lineage>
        <taxon>Eukaryota</taxon>
        <taxon>Metazoa</taxon>
        <taxon>Ecdysozoa</taxon>
        <taxon>Nematoda</taxon>
        <taxon>Chromadorea</taxon>
        <taxon>Rhabditida</taxon>
        <taxon>Rhabditina</taxon>
        <taxon>Rhabditomorpha</taxon>
        <taxon>Strongyloidea</taxon>
        <taxon>Heterorhabditidae</taxon>
        <taxon>Heterorhabditis</taxon>
    </lineage>
</organism>
<dbReference type="SUPFAM" id="SSF46458">
    <property type="entry name" value="Globin-like"/>
    <property type="match status" value="1"/>
</dbReference>
<accession>A0A1I7X3J8</accession>
<dbReference type="Proteomes" id="UP000095283">
    <property type="component" value="Unplaced"/>
</dbReference>
<dbReference type="PROSITE" id="PS01033">
    <property type="entry name" value="GLOBIN"/>
    <property type="match status" value="1"/>
</dbReference>
<name>A0A1I7X3J8_HETBA</name>
<evidence type="ECO:0000313" key="4">
    <source>
        <dbReference type="WBParaSite" id="Hba_12000"/>
    </source>
</evidence>
<dbReference type="InterPro" id="IPR000971">
    <property type="entry name" value="Globin"/>
</dbReference>
<evidence type="ECO:0000256" key="1">
    <source>
        <dbReference type="SAM" id="MobiDB-lite"/>
    </source>
</evidence>
<evidence type="ECO:0000313" key="3">
    <source>
        <dbReference type="Proteomes" id="UP000095283"/>
    </source>
</evidence>
<reference evidence="4" key="1">
    <citation type="submission" date="2016-11" db="UniProtKB">
        <authorList>
            <consortium name="WormBaseParasite"/>
        </authorList>
    </citation>
    <scope>IDENTIFICATION</scope>
</reference>
<dbReference type="GO" id="GO:0019825">
    <property type="term" value="F:oxygen binding"/>
    <property type="evidence" value="ECO:0007669"/>
    <property type="project" value="InterPro"/>
</dbReference>
<sequence length="140" mass="15778">MIITINNDFKANGVAVFANNDVDCTAMHGRITVDLIDAAIRNIDGDHNRLTAYIVEIGKCHRNLRQQGLGIGMWDEFGDSLIDCLRRYDSVRKHKELRRAWLALIAYIIDNLKQGQSLQRSGSSYDLSTDRGSPSSQKRV</sequence>
<proteinExistence type="predicted"/>
<dbReference type="InterPro" id="IPR009050">
    <property type="entry name" value="Globin-like_sf"/>
</dbReference>
<dbReference type="CDD" id="cd01040">
    <property type="entry name" value="Mb-like"/>
    <property type="match status" value="1"/>
</dbReference>
<dbReference type="GO" id="GO:0020037">
    <property type="term" value="F:heme binding"/>
    <property type="evidence" value="ECO:0007669"/>
    <property type="project" value="InterPro"/>
</dbReference>
<dbReference type="AlphaFoldDB" id="A0A1I7X3J8"/>